<dbReference type="EMBL" id="QLMD01000003">
    <property type="protein sequence ID" value="RAJ99047.1"/>
    <property type="molecule type" value="Genomic_DNA"/>
</dbReference>
<dbReference type="OrthoDB" id="9804286at2"/>
<dbReference type="Proteomes" id="UP000287865">
    <property type="component" value="Unassembled WGS sequence"/>
</dbReference>
<organism evidence="3 5">
    <name type="scientific">Aliidiomarina maris</name>
    <dbReference type="NCBI Taxonomy" id="531312"/>
    <lineage>
        <taxon>Bacteria</taxon>
        <taxon>Pseudomonadati</taxon>
        <taxon>Pseudomonadota</taxon>
        <taxon>Gammaproteobacteria</taxon>
        <taxon>Alteromonadales</taxon>
        <taxon>Idiomarinaceae</taxon>
        <taxon>Aliidiomarina</taxon>
    </lineage>
</organism>
<dbReference type="Gene3D" id="3.40.50.720">
    <property type="entry name" value="NAD(P)-binding Rossmann-like Domain"/>
    <property type="match status" value="1"/>
</dbReference>
<dbReference type="PANTHER" id="PTHR10953">
    <property type="entry name" value="UBIQUITIN-ACTIVATING ENZYME E1"/>
    <property type="match status" value="1"/>
</dbReference>
<dbReference type="GO" id="GO:0008641">
    <property type="term" value="F:ubiquitin-like modifier activating enzyme activity"/>
    <property type="evidence" value="ECO:0007669"/>
    <property type="project" value="InterPro"/>
</dbReference>
<protein>
    <submittedName>
        <fullName evidence="4">Molybdopterin-synthase adenylyltransferase MoeB</fullName>
    </submittedName>
    <submittedName>
        <fullName evidence="3">[sulfur carrier protein ThiS] adenylyltransferase</fullName>
    </submittedName>
</protein>
<evidence type="ECO:0000313" key="3">
    <source>
        <dbReference type="EMBL" id="RAJ99047.1"/>
    </source>
</evidence>
<dbReference type="CDD" id="cd00757">
    <property type="entry name" value="ThiF_MoeB_HesA_family"/>
    <property type="match status" value="1"/>
</dbReference>
<keyword evidence="6" id="KW-1185">Reference proteome</keyword>
<dbReference type="GO" id="GO:0005829">
    <property type="term" value="C:cytosol"/>
    <property type="evidence" value="ECO:0007669"/>
    <property type="project" value="TreeGrafter"/>
</dbReference>
<dbReference type="GO" id="GO:0008146">
    <property type="term" value="F:sulfotransferase activity"/>
    <property type="evidence" value="ECO:0007669"/>
    <property type="project" value="TreeGrafter"/>
</dbReference>
<dbReference type="Pfam" id="PF00899">
    <property type="entry name" value="ThiF"/>
    <property type="match status" value="1"/>
</dbReference>
<dbReference type="FunFam" id="3.40.50.720:FF:000080">
    <property type="entry name" value="Thiazole biosynthesis adenylyltransferase ThiF"/>
    <property type="match status" value="1"/>
</dbReference>
<dbReference type="RefSeq" id="WP_111568672.1">
    <property type="nucleotide sequence ID" value="NZ_PIPK01000002.1"/>
</dbReference>
<dbReference type="GO" id="GO:0004792">
    <property type="term" value="F:thiosulfate-cyanide sulfurtransferase activity"/>
    <property type="evidence" value="ECO:0007669"/>
    <property type="project" value="TreeGrafter"/>
</dbReference>
<evidence type="ECO:0000259" key="2">
    <source>
        <dbReference type="Pfam" id="PF00899"/>
    </source>
</evidence>
<evidence type="ECO:0000313" key="5">
    <source>
        <dbReference type="Proteomes" id="UP000249203"/>
    </source>
</evidence>
<dbReference type="SUPFAM" id="SSF69572">
    <property type="entry name" value="Activating enzymes of the ubiquitin-like proteins"/>
    <property type="match status" value="1"/>
</dbReference>
<dbReference type="GO" id="GO:0016779">
    <property type="term" value="F:nucleotidyltransferase activity"/>
    <property type="evidence" value="ECO:0007669"/>
    <property type="project" value="UniProtKB-KW"/>
</dbReference>
<dbReference type="AlphaFoldDB" id="A0A327WZP0"/>
<evidence type="ECO:0000256" key="1">
    <source>
        <dbReference type="ARBA" id="ARBA00009919"/>
    </source>
</evidence>
<comment type="caution">
    <text evidence="3">The sequence shown here is derived from an EMBL/GenBank/DDBJ whole genome shotgun (WGS) entry which is preliminary data.</text>
</comment>
<evidence type="ECO:0000313" key="6">
    <source>
        <dbReference type="Proteomes" id="UP000287865"/>
    </source>
</evidence>
<dbReference type="InterPro" id="IPR035985">
    <property type="entry name" value="Ubiquitin-activating_enz"/>
</dbReference>
<dbReference type="InterPro" id="IPR045886">
    <property type="entry name" value="ThiF/MoeB/HesA"/>
</dbReference>
<sequence>MLSDHDFLRYSRQIMLPLCGELGIKTLAKARVVVIGAGGLATVVAPYLVGAGVGYLRLCDDDIVSVSNLPRQWLYSPAHIGQQKVRVMAAQLKALQPAAQVEAIPEYADNSNLCRLMSGADLVLDCSDNMTTRQLVNAYAMDAGVALVSAAAIGLHAQAAAFQPSLCGPHGNHGCYRCLYPIDSQRAGNCQSEGVLGPMVGMAGCYQAALALRILLGDPNVPWSQLWRLDSTLGEHQLLRIQPDPSCSVCGHVSHSNASSDDSSIPNSGV</sequence>
<evidence type="ECO:0000313" key="4">
    <source>
        <dbReference type="EMBL" id="RUO27789.1"/>
    </source>
</evidence>
<gene>
    <name evidence="3" type="ORF">B0I24_10338</name>
    <name evidence="4" type="ORF">CWE07_04050</name>
</gene>
<keyword evidence="3" id="KW-0808">Transferase</keyword>
<dbReference type="InterPro" id="IPR000594">
    <property type="entry name" value="ThiF_NAD_FAD-bd"/>
</dbReference>
<comment type="similarity">
    <text evidence="1">Belongs to the HesA/MoeB/ThiF family.</text>
</comment>
<keyword evidence="3" id="KW-0548">Nucleotidyltransferase</keyword>
<proteinExistence type="inferred from homology"/>
<reference evidence="4 6" key="1">
    <citation type="journal article" date="2018" name="Front. Microbiol.">
        <title>Genome-Based Analysis Reveals the Taxonomy and Diversity of the Family Idiomarinaceae.</title>
        <authorList>
            <person name="Liu Y."/>
            <person name="Lai Q."/>
            <person name="Shao Z."/>
        </authorList>
    </citation>
    <scope>NUCLEOTIDE SEQUENCE [LARGE SCALE GENOMIC DNA]</scope>
    <source>
        <strain evidence="4 6">CF12-14</strain>
    </source>
</reference>
<dbReference type="EMBL" id="PIPK01000002">
    <property type="protein sequence ID" value="RUO27789.1"/>
    <property type="molecule type" value="Genomic_DNA"/>
</dbReference>
<accession>A0A327WZP0</accession>
<reference evidence="3 5" key="2">
    <citation type="submission" date="2018-06" db="EMBL/GenBank/DDBJ databases">
        <title>Genomic Encyclopedia of Type Strains, Phase III (KMG-III): the genomes of soil and plant-associated and newly described type strains.</title>
        <authorList>
            <person name="Whitman W."/>
        </authorList>
    </citation>
    <scope>NUCLEOTIDE SEQUENCE [LARGE SCALE GENOMIC DNA]</scope>
    <source>
        <strain evidence="3 5">CGMCC 1.15366</strain>
    </source>
</reference>
<feature type="domain" description="THIF-type NAD/FAD binding fold" evidence="2">
    <location>
        <begin position="10"/>
        <end position="249"/>
    </location>
</feature>
<dbReference type="PANTHER" id="PTHR10953:SF240">
    <property type="entry name" value="SULFUR CARRIER PROTEIN THIS ADENYLYLTRANSFERASE"/>
    <property type="match status" value="1"/>
</dbReference>
<dbReference type="Proteomes" id="UP000249203">
    <property type="component" value="Unassembled WGS sequence"/>
</dbReference>
<name>A0A327WZP0_9GAMM</name>